<dbReference type="RefSeq" id="WP_121191767.1">
    <property type="nucleotide sequence ID" value="NZ_RBWV01000009.1"/>
</dbReference>
<keyword evidence="1" id="KW-0472">Membrane</keyword>
<accession>A0A420XTE4</accession>
<organism evidence="2 3">
    <name type="scientific">Motilibacter peucedani</name>
    <dbReference type="NCBI Taxonomy" id="598650"/>
    <lineage>
        <taxon>Bacteria</taxon>
        <taxon>Bacillati</taxon>
        <taxon>Actinomycetota</taxon>
        <taxon>Actinomycetes</taxon>
        <taxon>Motilibacterales</taxon>
        <taxon>Motilibacteraceae</taxon>
        <taxon>Motilibacter</taxon>
    </lineage>
</organism>
<feature type="transmembrane region" description="Helical" evidence="1">
    <location>
        <begin position="44"/>
        <end position="63"/>
    </location>
</feature>
<keyword evidence="3" id="KW-1185">Reference proteome</keyword>
<keyword evidence="1" id="KW-1133">Transmembrane helix</keyword>
<name>A0A420XTE4_9ACTN</name>
<protein>
    <submittedName>
        <fullName evidence="2">Uncharacterized protein</fullName>
    </submittedName>
</protein>
<reference evidence="2 3" key="1">
    <citation type="submission" date="2018-10" db="EMBL/GenBank/DDBJ databases">
        <title>Genomic Encyclopedia of Archaeal and Bacterial Type Strains, Phase II (KMG-II): from individual species to whole genera.</title>
        <authorList>
            <person name="Goeker M."/>
        </authorList>
    </citation>
    <scope>NUCLEOTIDE SEQUENCE [LARGE SCALE GENOMIC DNA]</scope>
    <source>
        <strain evidence="2 3">RP-AC37</strain>
    </source>
</reference>
<dbReference type="AlphaFoldDB" id="A0A420XTE4"/>
<evidence type="ECO:0000256" key="1">
    <source>
        <dbReference type="SAM" id="Phobius"/>
    </source>
</evidence>
<dbReference type="Proteomes" id="UP000281955">
    <property type="component" value="Unassembled WGS sequence"/>
</dbReference>
<dbReference type="InParanoid" id="A0A420XTE4"/>
<feature type="transmembrane region" description="Helical" evidence="1">
    <location>
        <begin position="6"/>
        <end position="24"/>
    </location>
</feature>
<dbReference type="EMBL" id="RBWV01000009">
    <property type="protein sequence ID" value="RKS80027.1"/>
    <property type="molecule type" value="Genomic_DNA"/>
</dbReference>
<evidence type="ECO:0000313" key="2">
    <source>
        <dbReference type="EMBL" id="RKS80027.1"/>
    </source>
</evidence>
<proteinExistence type="predicted"/>
<keyword evidence="1" id="KW-0812">Transmembrane</keyword>
<sequence length="64" mass="6807">MNGLRVVLGVIEICVGVALGLGVWRGRDNAPEAIRTGARRDWRLTIAIALVVVGLVQVVQSLVS</sequence>
<gene>
    <name evidence="2" type="ORF">CLV35_0445</name>
</gene>
<evidence type="ECO:0000313" key="3">
    <source>
        <dbReference type="Proteomes" id="UP000281955"/>
    </source>
</evidence>
<comment type="caution">
    <text evidence="2">The sequence shown here is derived from an EMBL/GenBank/DDBJ whole genome shotgun (WGS) entry which is preliminary data.</text>
</comment>